<name>A0A085WTX6_9BACT</name>
<feature type="coiled-coil region" evidence="1">
    <location>
        <begin position="2"/>
        <end position="57"/>
    </location>
</feature>
<accession>A0A085WTX6</accession>
<evidence type="ECO:0000313" key="2">
    <source>
        <dbReference type="EMBL" id="KFE71139.1"/>
    </source>
</evidence>
<dbReference type="AlphaFoldDB" id="A0A085WTX6"/>
<dbReference type="EMBL" id="JMCB01000002">
    <property type="protein sequence ID" value="KFE71139.1"/>
    <property type="molecule type" value="Genomic_DNA"/>
</dbReference>
<proteinExistence type="predicted"/>
<keyword evidence="1" id="KW-0175">Coiled coil</keyword>
<keyword evidence="3" id="KW-1185">Reference proteome</keyword>
<evidence type="ECO:0000256" key="1">
    <source>
        <dbReference type="SAM" id="Coils"/>
    </source>
</evidence>
<organism evidence="2 3">
    <name type="scientific">Hyalangium minutum</name>
    <dbReference type="NCBI Taxonomy" id="394096"/>
    <lineage>
        <taxon>Bacteria</taxon>
        <taxon>Pseudomonadati</taxon>
        <taxon>Myxococcota</taxon>
        <taxon>Myxococcia</taxon>
        <taxon>Myxococcales</taxon>
        <taxon>Cystobacterineae</taxon>
        <taxon>Archangiaceae</taxon>
        <taxon>Hyalangium</taxon>
    </lineage>
</organism>
<dbReference type="STRING" id="394096.DB31_3269"/>
<sequence length="321" mass="37052">MRARLEETQAELRRTRDHLEKLRAHQARERQFLQQELEQARHEVSGLRGRLEALERFENEPSPSSDENQPEPVAVERSATALVALARSPETGLTPLAISTLARLLNVAPVDVRLRLASPLPAALARLPLAQAEELRVSLREEGFLAVIHEVSPALPRKWVRVKRFALEEEGLRVENPNRESFPVRYAELRLLMRGRRTTTHVETKQEVDYEVHQQRYRRTPKEVEEKRQTVENFLWVMGKGFRAIFNESTQFTGLGALRTFTVHENLQRLMAELHQRAPHVARDERFVQQSRFVMPLVDPGRGQELLAEVLLQAVEEGLWS</sequence>
<evidence type="ECO:0000313" key="3">
    <source>
        <dbReference type="Proteomes" id="UP000028725"/>
    </source>
</evidence>
<reference evidence="2 3" key="1">
    <citation type="submission" date="2014-04" db="EMBL/GenBank/DDBJ databases">
        <title>Genome assembly of Hyalangium minutum DSM 14724.</title>
        <authorList>
            <person name="Sharma G."/>
            <person name="Subramanian S."/>
        </authorList>
    </citation>
    <scope>NUCLEOTIDE SEQUENCE [LARGE SCALE GENOMIC DNA]</scope>
    <source>
        <strain evidence="2 3">DSM 14724</strain>
    </source>
</reference>
<protein>
    <submittedName>
        <fullName evidence="2">Uncharacterized protein</fullName>
    </submittedName>
</protein>
<comment type="caution">
    <text evidence="2">The sequence shown here is derived from an EMBL/GenBank/DDBJ whole genome shotgun (WGS) entry which is preliminary data.</text>
</comment>
<gene>
    <name evidence="2" type="ORF">DB31_3269</name>
</gene>
<dbReference type="Proteomes" id="UP000028725">
    <property type="component" value="Unassembled WGS sequence"/>
</dbReference>